<dbReference type="Proteomes" id="UP000757232">
    <property type="component" value="Unassembled WGS sequence"/>
</dbReference>
<dbReference type="Pfam" id="PF12937">
    <property type="entry name" value="F-box-like"/>
    <property type="match status" value="1"/>
</dbReference>
<gene>
    <name evidence="3" type="ORF">A7U60_g3770</name>
</gene>
<evidence type="ECO:0000313" key="3">
    <source>
        <dbReference type="EMBL" id="OCB89087.1"/>
    </source>
</evidence>
<comment type="caution">
    <text evidence="3">The sequence shown here is derived from an EMBL/GenBank/DDBJ whole genome shotgun (WGS) entry which is preliminary data.</text>
</comment>
<feature type="region of interest" description="Disordered" evidence="1">
    <location>
        <begin position="368"/>
        <end position="389"/>
    </location>
</feature>
<keyword evidence="4" id="KW-1185">Reference proteome</keyword>
<dbReference type="InterPro" id="IPR036047">
    <property type="entry name" value="F-box-like_dom_sf"/>
</dbReference>
<dbReference type="SUPFAM" id="SSF81383">
    <property type="entry name" value="F-box domain"/>
    <property type="match status" value="1"/>
</dbReference>
<dbReference type="InterPro" id="IPR032675">
    <property type="entry name" value="LRR_dom_sf"/>
</dbReference>
<dbReference type="InterPro" id="IPR001810">
    <property type="entry name" value="F-box_dom"/>
</dbReference>
<evidence type="ECO:0000259" key="2">
    <source>
        <dbReference type="PROSITE" id="PS50181"/>
    </source>
</evidence>
<dbReference type="OrthoDB" id="3359674at2759"/>
<accession>A0A9Q5N6D6</accession>
<feature type="domain" description="F-box" evidence="2">
    <location>
        <begin position="67"/>
        <end position="117"/>
    </location>
</feature>
<organism evidence="3 4">
    <name type="scientific">Sanghuangporus baumii</name>
    <name type="common">Phellinus baumii</name>
    <dbReference type="NCBI Taxonomy" id="108892"/>
    <lineage>
        <taxon>Eukaryota</taxon>
        <taxon>Fungi</taxon>
        <taxon>Dikarya</taxon>
        <taxon>Basidiomycota</taxon>
        <taxon>Agaricomycotina</taxon>
        <taxon>Agaricomycetes</taxon>
        <taxon>Hymenochaetales</taxon>
        <taxon>Hymenochaetaceae</taxon>
        <taxon>Sanghuangporus</taxon>
    </lineage>
</organism>
<dbReference type="Gene3D" id="3.80.10.10">
    <property type="entry name" value="Ribonuclease Inhibitor"/>
    <property type="match status" value="1"/>
</dbReference>
<dbReference type="Gene3D" id="1.20.1280.50">
    <property type="match status" value="1"/>
</dbReference>
<evidence type="ECO:0000313" key="4">
    <source>
        <dbReference type="Proteomes" id="UP000757232"/>
    </source>
</evidence>
<evidence type="ECO:0000256" key="1">
    <source>
        <dbReference type="SAM" id="MobiDB-lite"/>
    </source>
</evidence>
<sequence length="570" mass="64303">MSGLYIDFLLDEHDPQSLSSADEENTAMAIEDEIPNSQHSSTSCVSGNITDTGTQLIPMPMIAPTGHSPLNKLPIELLILIFSFCIEDDPDVAASLSLVNSQWRAIMTDLPSLWSHLRLSDARFEPRRLRSKADVWLNRSGKLPLDIDFDTRHRDSVLPLLSYALRGAPKWRNVSYLYSRIRFLTVKDGEEPQLESLLVTLSPKKSMESDLQVLSPDDENSTRTWWGGRDVPLVKNFKADDERLREMYVLGVRCLPSPENVAAFETVTSLVLMNSSTECDFPMHRAVPFLSAFPALQSLELSNFNELFLVHDPEYRPDCAEIKPAELTQLRRLSVRGICSSRCILTHLRAPQLQSLILIHINSSTMFEHPNPGEPGDSEDEAHDFSRSPWTDHATGMGLRKLFSSRNGHSSGALELKELVMDYADLRTKDFKWLFGRLPKLEKFTIVASDMSDNVMRALEVDVPGVSINVDDLNGIDSNGADQWRRPSRPPVLPSLTRLKFSKCQKMTGEAVVRMIRSRVLAAQRGLVVRFEELSTTDCLQVTEAHHQQIQSFFPPEARLIYAPGFEEEE</sequence>
<dbReference type="SUPFAM" id="SSF52047">
    <property type="entry name" value="RNI-like"/>
    <property type="match status" value="1"/>
</dbReference>
<dbReference type="EMBL" id="LNZH02000165">
    <property type="protein sequence ID" value="OCB89087.1"/>
    <property type="molecule type" value="Genomic_DNA"/>
</dbReference>
<dbReference type="CDD" id="cd09917">
    <property type="entry name" value="F-box_SF"/>
    <property type="match status" value="1"/>
</dbReference>
<name>A0A9Q5N6D6_SANBA</name>
<dbReference type="PROSITE" id="PS50181">
    <property type="entry name" value="FBOX"/>
    <property type="match status" value="1"/>
</dbReference>
<protein>
    <recommendedName>
        <fullName evidence="2">F-box domain-containing protein</fullName>
    </recommendedName>
</protein>
<reference evidence="3" key="1">
    <citation type="submission" date="2016-06" db="EMBL/GenBank/DDBJ databases">
        <title>Draft Genome sequence of the fungus Inonotus baumii.</title>
        <authorList>
            <person name="Zhu H."/>
            <person name="Lin W."/>
        </authorList>
    </citation>
    <scope>NUCLEOTIDE SEQUENCE</scope>
    <source>
        <strain evidence="3">821</strain>
    </source>
</reference>
<dbReference type="AlphaFoldDB" id="A0A9Q5N6D6"/>
<proteinExistence type="predicted"/>